<evidence type="ECO:0000313" key="14">
    <source>
        <dbReference type="EMBL" id="MBB6145424.1"/>
    </source>
</evidence>
<dbReference type="InterPro" id="IPR011099">
    <property type="entry name" value="Glyco_hydro_67_C"/>
</dbReference>
<dbReference type="PANTHER" id="PTHR39207:SF1">
    <property type="entry name" value="ALPHA-GLUCURONIDASE A"/>
    <property type="match status" value="1"/>
</dbReference>
<accession>A0A841K570</accession>
<keyword evidence="5 7" id="KW-0326">Glycosidase</keyword>
<dbReference type="InterPro" id="IPR011395">
    <property type="entry name" value="Glyco_hydro_67_aGlcAse"/>
</dbReference>
<dbReference type="EMBL" id="JACHEK010000007">
    <property type="protein sequence ID" value="MBB6145424.1"/>
    <property type="molecule type" value="Genomic_DNA"/>
</dbReference>
<dbReference type="Gene3D" id="3.20.20.80">
    <property type="entry name" value="Glycosidases"/>
    <property type="match status" value="1"/>
</dbReference>
<sequence>MLMFSLRGVAFGALVLASTSLLAEDGSAGWLRYARLEQSAIAALSKDLPAEVETLDTSPVVLSARSEAQKGISSMLGRTLQAAEVADANGALVLGTVAEVQQRFPSWKPGAAPQAEGYILRTIKSHGHSYILVAGADPNGVLYGTFRLLEKIAEGQDLARLNDVESPAAPIRWVDQWDNSNGTIERGYSGRSIFFDNGTVRPDLARAGEYARLLASVGINGADVNNVNADLKMLSPEMIKQVARIADQFRPWGVRLALSVDVSSPKVVGGLDTFDPLDPKVIAWWQKAVDDVYAAIPDFAGFTVKADSEGRAGPAQYGRTPMDAANVLARALKPHGGVLLYRAFVYNHHADWKDPKADRARAAYNIFHSLDGKFDDNVIVQIKNGPIDFQVREPASPLFAGLPKTNVSIEVQATQEYTGQQRHLVFLIPMWKQVLDLDMRAENRSTPVKEIVEGKSFHRPLGGFVAVANVGLDTNWLHHPLAMANLYGFGRLAWNPDTSSETIARDWTRLTFGNNAKVVDTVSAMLLSSWPLYEDYTGPLGLGTLTNILGPHYGPGIESAERNGWGQWLRADHDGIGMDRTVATGTGYIGQYPPELAAVYESLKTCPDELLLFMHHVAYTYKLHDASPYNGETVVQWVYDSHYKGAAGAAKLVEQWKSLDGLVDQERYAQVLALQEYQAGHAIVWRDAVNSWFHKMSGVDDAQGRVDHFPNRIEAEAMTLDGYTPVDVTPWETASGGKAVVCKEGATCSATAELQRPAGLYDIAVQYFDLHDGVSTYKLYLGSKLIGEWKADNTLIFNALGGDTSTRYTIRDVMLHPGDTLKLVGQPDRDEPAPVDYIEIDPAQSKVAAAQR</sequence>
<dbReference type="PIRSF" id="PIRSF029900">
    <property type="entry name" value="Alpha-glucuronds"/>
    <property type="match status" value="1"/>
</dbReference>
<dbReference type="Pfam" id="PF07488">
    <property type="entry name" value="Glyco_hydro_67M"/>
    <property type="match status" value="1"/>
</dbReference>
<keyword evidence="15" id="KW-1185">Reference proteome</keyword>
<dbReference type="GO" id="GO:0046559">
    <property type="term" value="F:alpha-glucuronidase activity"/>
    <property type="evidence" value="ECO:0007669"/>
    <property type="project" value="InterPro"/>
</dbReference>
<dbReference type="Gene3D" id="2.60.120.260">
    <property type="entry name" value="Galactose-binding domain-like"/>
    <property type="match status" value="1"/>
</dbReference>
<evidence type="ECO:0000256" key="8">
    <source>
        <dbReference type="PIRSR" id="PIRSR029900-1"/>
    </source>
</evidence>
<dbReference type="Pfam" id="PF07477">
    <property type="entry name" value="Glyco_hydro_67C"/>
    <property type="match status" value="1"/>
</dbReference>
<comment type="similarity">
    <text evidence="1 7 9">Belongs to the glycosyl hydrolase 67 family.</text>
</comment>
<evidence type="ECO:0000256" key="1">
    <source>
        <dbReference type="ARBA" id="ARBA00008833"/>
    </source>
</evidence>
<dbReference type="GO" id="GO:0045493">
    <property type="term" value="P:xylan catabolic process"/>
    <property type="evidence" value="ECO:0007669"/>
    <property type="project" value="UniProtKB-KW"/>
</dbReference>
<keyword evidence="4 9" id="KW-0119">Carbohydrate metabolism</keyword>
<evidence type="ECO:0000259" key="11">
    <source>
        <dbReference type="Pfam" id="PF03648"/>
    </source>
</evidence>
<evidence type="ECO:0000256" key="7">
    <source>
        <dbReference type="PIRNR" id="PIRNR029900"/>
    </source>
</evidence>
<evidence type="ECO:0000256" key="6">
    <source>
        <dbReference type="ARBA" id="ARBA00023326"/>
    </source>
</evidence>
<organism evidence="14 15">
    <name type="scientific">Silvibacterium bohemicum</name>
    <dbReference type="NCBI Taxonomy" id="1577686"/>
    <lineage>
        <taxon>Bacteria</taxon>
        <taxon>Pseudomonadati</taxon>
        <taxon>Acidobacteriota</taxon>
        <taxon>Terriglobia</taxon>
        <taxon>Terriglobales</taxon>
        <taxon>Acidobacteriaceae</taxon>
        <taxon>Silvibacterium</taxon>
    </lineage>
</organism>
<dbReference type="InterPro" id="IPR037054">
    <property type="entry name" value="A-glucoronidase_C_sf"/>
</dbReference>
<feature type="active site" description="Proton acceptor" evidence="8">
    <location>
        <position position="416"/>
    </location>
</feature>
<dbReference type="InterPro" id="IPR029018">
    <property type="entry name" value="Hex-like_dom2"/>
</dbReference>
<dbReference type="Gene3D" id="3.90.1330.10">
    <property type="entry name" value="Alpha-glucuronidase, C-terminal domain"/>
    <property type="match status" value="1"/>
</dbReference>
<evidence type="ECO:0000259" key="12">
    <source>
        <dbReference type="Pfam" id="PF07477"/>
    </source>
</evidence>
<dbReference type="SUPFAM" id="SSF55545">
    <property type="entry name" value="beta-N-acetylhexosaminidase-like domain"/>
    <property type="match status" value="1"/>
</dbReference>
<keyword evidence="10" id="KW-0732">Signal</keyword>
<gene>
    <name evidence="14" type="ORF">HNQ77_003385</name>
</gene>
<dbReference type="Proteomes" id="UP000538666">
    <property type="component" value="Unassembled WGS sequence"/>
</dbReference>
<evidence type="ECO:0000256" key="9">
    <source>
        <dbReference type="RuleBase" id="RU361198"/>
    </source>
</evidence>
<comment type="subunit">
    <text evidence="9">Homodimer.</text>
</comment>
<dbReference type="InterPro" id="IPR005154">
    <property type="entry name" value="Glyco_hydro_67_aGlcAse_N"/>
</dbReference>
<protein>
    <recommendedName>
        <fullName evidence="9">Xylan alpha-1,2-glucuronidase</fullName>
        <ecNumber evidence="9">3.2.1.131</ecNumber>
    </recommendedName>
</protein>
<evidence type="ECO:0000259" key="13">
    <source>
        <dbReference type="Pfam" id="PF07488"/>
    </source>
</evidence>
<name>A0A841K570_9BACT</name>
<dbReference type="CDD" id="cd02795">
    <property type="entry name" value="CBM6-CBM35-CBM36_like"/>
    <property type="match status" value="1"/>
</dbReference>
<dbReference type="Gene3D" id="3.30.379.10">
    <property type="entry name" value="Chitobiase/beta-hexosaminidase domain 2-like"/>
    <property type="match status" value="1"/>
</dbReference>
<feature type="chain" id="PRO_5032470045" description="Xylan alpha-1,2-glucuronidase" evidence="10">
    <location>
        <begin position="24"/>
        <end position="852"/>
    </location>
</feature>
<dbReference type="SUPFAM" id="SSF51445">
    <property type="entry name" value="(Trans)glycosidases"/>
    <property type="match status" value="1"/>
</dbReference>
<evidence type="ECO:0000256" key="3">
    <source>
        <dbReference type="ARBA" id="ARBA00022801"/>
    </source>
</evidence>
<dbReference type="InterPro" id="IPR011100">
    <property type="entry name" value="Glyco_hydro_67_cat"/>
</dbReference>
<dbReference type="InterPro" id="IPR017853">
    <property type="entry name" value="GH"/>
</dbReference>
<dbReference type="RefSeq" id="WP_231581442.1">
    <property type="nucleotide sequence ID" value="NZ_JACHEK010000007.1"/>
</dbReference>
<dbReference type="Pfam" id="PF03648">
    <property type="entry name" value="Glyco_hydro_67N"/>
    <property type="match status" value="1"/>
</dbReference>
<evidence type="ECO:0000313" key="15">
    <source>
        <dbReference type="Proteomes" id="UP000538666"/>
    </source>
</evidence>
<feature type="domain" description="Glycosyl hydrolase family 67 catalytic" evidence="13">
    <location>
        <begin position="152"/>
        <end position="476"/>
    </location>
</feature>
<dbReference type="GO" id="GO:0033939">
    <property type="term" value="F:xylan alpha-1,2-glucuronosidase activity"/>
    <property type="evidence" value="ECO:0007669"/>
    <property type="project" value="UniProtKB-EC"/>
</dbReference>
<keyword evidence="6 9" id="KW-0624">Polysaccharide degradation</keyword>
<evidence type="ECO:0000256" key="5">
    <source>
        <dbReference type="ARBA" id="ARBA00023295"/>
    </source>
</evidence>
<dbReference type="PANTHER" id="PTHR39207">
    <property type="entry name" value="ALPHA-GLUCURONIDASE A"/>
    <property type="match status" value="1"/>
</dbReference>
<evidence type="ECO:0000256" key="4">
    <source>
        <dbReference type="ARBA" id="ARBA00023277"/>
    </source>
</evidence>
<comment type="catalytic activity">
    <reaction evidence="9">
        <text>Hydrolysis of (1-&gt;2)-alpha-D-(4-O-methyl)glucuronosyl links in the main chain of hardwood xylans.</text>
        <dbReference type="EC" id="3.2.1.131"/>
    </reaction>
</comment>
<comment type="caution">
    <text evidence="14">The sequence shown here is derived from an EMBL/GenBank/DDBJ whole genome shotgun (WGS) entry which is preliminary data.</text>
</comment>
<dbReference type="GO" id="GO:0005576">
    <property type="term" value="C:extracellular region"/>
    <property type="evidence" value="ECO:0007669"/>
    <property type="project" value="InterPro"/>
</dbReference>
<reference evidence="14 15" key="1">
    <citation type="submission" date="2020-08" db="EMBL/GenBank/DDBJ databases">
        <title>Genomic Encyclopedia of Type Strains, Phase IV (KMG-IV): sequencing the most valuable type-strain genomes for metagenomic binning, comparative biology and taxonomic classification.</title>
        <authorList>
            <person name="Goeker M."/>
        </authorList>
    </citation>
    <scope>NUCLEOTIDE SEQUENCE [LARGE SCALE GENOMIC DNA]</scope>
    <source>
        <strain evidence="14 15">DSM 103733</strain>
    </source>
</reference>
<feature type="active site" description="Proton donor" evidence="8">
    <location>
        <position position="309"/>
    </location>
</feature>
<evidence type="ECO:0000256" key="2">
    <source>
        <dbReference type="ARBA" id="ARBA00022651"/>
    </source>
</evidence>
<feature type="signal peptide" evidence="10">
    <location>
        <begin position="1"/>
        <end position="23"/>
    </location>
</feature>
<dbReference type="EC" id="3.2.1.131" evidence="9"/>
<keyword evidence="3 7" id="KW-0378">Hydrolase</keyword>
<feature type="active site" description="Proton acceptor" evidence="8">
    <location>
        <position position="388"/>
    </location>
</feature>
<feature type="domain" description="Glycosyl hydrolase family 67 C-terminal" evidence="12">
    <location>
        <begin position="479"/>
        <end position="705"/>
    </location>
</feature>
<evidence type="ECO:0000256" key="10">
    <source>
        <dbReference type="SAM" id="SignalP"/>
    </source>
</evidence>
<proteinExistence type="inferred from homology"/>
<feature type="domain" description="Alpha glucuronidase N-terminal" evidence="11">
    <location>
        <begin position="29"/>
        <end position="148"/>
    </location>
</feature>
<dbReference type="AlphaFoldDB" id="A0A841K570"/>
<keyword evidence="2 7" id="KW-0858">Xylan degradation</keyword>